<gene>
    <name evidence="1" type="ORF">PSON_ATCC_30995.1.T1300012</name>
</gene>
<proteinExistence type="predicted"/>
<dbReference type="EMBL" id="CAJJDN010000130">
    <property type="protein sequence ID" value="CAD8121084.1"/>
    <property type="molecule type" value="Genomic_DNA"/>
</dbReference>
<name>A0A8S1R157_9CILI</name>
<organism evidence="1 2">
    <name type="scientific">Paramecium sonneborni</name>
    <dbReference type="NCBI Taxonomy" id="65129"/>
    <lineage>
        <taxon>Eukaryota</taxon>
        <taxon>Sar</taxon>
        <taxon>Alveolata</taxon>
        <taxon>Ciliophora</taxon>
        <taxon>Intramacronucleata</taxon>
        <taxon>Oligohymenophorea</taxon>
        <taxon>Peniculida</taxon>
        <taxon>Parameciidae</taxon>
        <taxon>Paramecium</taxon>
    </lineage>
</organism>
<comment type="caution">
    <text evidence="1">The sequence shown here is derived from an EMBL/GenBank/DDBJ whole genome shotgun (WGS) entry which is preliminary data.</text>
</comment>
<dbReference type="AlphaFoldDB" id="A0A8S1R157"/>
<sequence>MSQVKFSGLPQNPQLINSIEQFLVDSNTLIRNGYYRKCVLHLDGQYKKLLPIESPLLLRIKVLRRLYYCTLMYFKVKINKGEINQGKNQFILWNRLQLYLRDFHDNISLLKIQYKKKFYTQELISLMIKAILFRSQYYQKNQLVARGLLYFHYLNSRIIEQAQIDKIRFFLNLQGQENVQIKQQIQFDYWKQLLLIVKLSGSFKILSQRT</sequence>
<accession>A0A8S1R157</accession>
<keyword evidence="2" id="KW-1185">Reference proteome</keyword>
<evidence type="ECO:0000313" key="2">
    <source>
        <dbReference type="Proteomes" id="UP000692954"/>
    </source>
</evidence>
<reference evidence="1" key="1">
    <citation type="submission" date="2021-01" db="EMBL/GenBank/DDBJ databases">
        <authorList>
            <consortium name="Genoscope - CEA"/>
            <person name="William W."/>
        </authorList>
    </citation>
    <scope>NUCLEOTIDE SEQUENCE</scope>
</reference>
<protein>
    <submittedName>
        <fullName evidence="1">Uncharacterized protein</fullName>
    </submittedName>
</protein>
<evidence type="ECO:0000313" key="1">
    <source>
        <dbReference type="EMBL" id="CAD8121084.1"/>
    </source>
</evidence>
<dbReference type="Proteomes" id="UP000692954">
    <property type="component" value="Unassembled WGS sequence"/>
</dbReference>